<dbReference type="CDD" id="cd07067">
    <property type="entry name" value="HP_PGM_like"/>
    <property type="match status" value="1"/>
</dbReference>
<dbReference type="Gene3D" id="3.40.50.1240">
    <property type="entry name" value="Phosphoglycerate mutase-like"/>
    <property type="match status" value="1"/>
</dbReference>
<dbReference type="InterPro" id="IPR013078">
    <property type="entry name" value="His_Pase_superF_clade-1"/>
</dbReference>
<name>A0A1B7THT0_9ASCO</name>
<dbReference type="SUPFAM" id="SSF53254">
    <property type="entry name" value="Phosphoglycerate mutase-like"/>
    <property type="match status" value="1"/>
</dbReference>
<protein>
    <submittedName>
        <fullName evidence="1">Phosphoglycerate mutase-like protein</fullName>
    </submittedName>
</protein>
<proteinExistence type="predicted"/>
<feature type="non-terminal residue" evidence="1">
    <location>
        <position position="255"/>
    </location>
</feature>
<dbReference type="EMBL" id="LXPE01000004">
    <property type="protein sequence ID" value="OBA28291.1"/>
    <property type="molecule type" value="Genomic_DNA"/>
</dbReference>
<gene>
    <name evidence="1" type="ORF">HANVADRAFT_16344</name>
</gene>
<dbReference type="GO" id="GO:0016791">
    <property type="term" value="F:phosphatase activity"/>
    <property type="evidence" value="ECO:0007669"/>
    <property type="project" value="TreeGrafter"/>
</dbReference>
<comment type="caution">
    <text evidence="1">The sequence shown here is derived from an EMBL/GenBank/DDBJ whole genome shotgun (WGS) entry which is preliminary data.</text>
</comment>
<dbReference type="SMART" id="SM00855">
    <property type="entry name" value="PGAM"/>
    <property type="match status" value="1"/>
</dbReference>
<evidence type="ECO:0000313" key="2">
    <source>
        <dbReference type="Proteomes" id="UP000092321"/>
    </source>
</evidence>
<dbReference type="Proteomes" id="UP000092321">
    <property type="component" value="Unassembled WGS sequence"/>
</dbReference>
<dbReference type="PANTHER" id="PTHR48100">
    <property type="entry name" value="BROAD-SPECIFICITY PHOSPHATASE YOR283W-RELATED"/>
    <property type="match status" value="1"/>
</dbReference>
<dbReference type="AlphaFoldDB" id="A0A1B7THT0"/>
<dbReference type="InterPro" id="IPR050275">
    <property type="entry name" value="PGM_Phosphatase"/>
</dbReference>
<sequence length="255" mass="29279">DGQSIKDIIHKISAEPNTRLFILARHGQGYHNLAVERYTEPVWDSDWAFKNGDGVAEDWADANLTSKGIDQVKRTGRVVFGQLLNGCWPDSYYSSPLRRCLQTFRYEWEQKVEVEAAIGNPIPESIDVLVKEKLRETIGVHTCDWRQDKSKTVQDCCQIKELYPGCKISFDYEEGFAEKDPLYSSQHRESDEEIDVRIKQALEEIWTRENKKNGKNDKVISLTCHEGVIRSCLRVLNHVPIPRLETSGVVMVVIK</sequence>
<organism evidence="1 2">
    <name type="scientific">Hanseniaspora valbyensis NRRL Y-1626</name>
    <dbReference type="NCBI Taxonomy" id="766949"/>
    <lineage>
        <taxon>Eukaryota</taxon>
        <taxon>Fungi</taxon>
        <taxon>Dikarya</taxon>
        <taxon>Ascomycota</taxon>
        <taxon>Saccharomycotina</taxon>
        <taxon>Saccharomycetes</taxon>
        <taxon>Saccharomycodales</taxon>
        <taxon>Saccharomycodaceae</taxon>
        <taxon>Hanseniaspora</taxon>
    </lineage>
</organism>
<dbReference type="OrthoDB" id="496981at2759"/>
<feature type="non-terminal residue" evidence="1">
    <location>
        <position position="1"/>
    </location>
</feature>
<evidence type="ECO:0000313" key="1">
    <source>
        <dbReference type="EMBL" id="OBA28291.1"/>
    </source>
</evidence>
<dbReference type="PANTHER" id="PTHR48100:SF1">
    <property type="entry name" value="HISTIDINE PHOSPHATASE FAMILY PROTEIN-RELATED"/>
    <property type="match status" value="1"/>
</dbReference>
<dbReference type="InterPro" id="IPR029033">
    <property type="entry name" value="His_PPase_superfam"/>
</dbReference>
<keyword evidence="2" id="KW-1185">Reference proteome</keyword>
<dbReference type="Pfam" id="PF00300">
    <property type="entry name" value="His_Phos_1"/>
    <property type="match status" value="1"/>
</dbReference>
<dbReference type="GO" id="GO:0005737">
    <property type="term" value="C:cytoplasm"/>
    <property type="evidence" value="ECO:0007669"/>
    <property type="project" value="TreeGrafter"/>
</dbReference>
<accession>A0A1B7THT0</accession>
<reference evidence="2" key="1">
    <citation type="journal article" date="2016" name="Proc. Natl. Acad. Sci. U.S.A.">
        <title>Comparative genomics of biotechnologically important yeasts.</title>
        <authorList>
            <person name="Riley R."/>
            <person name="Haridas S."/>
            <person name="Wolfe K.H."/>
            <person name="Lopes M.R."/>
            <person name="Hittinger C.T."/>
            <person name="Goeker M."/>
            <person name="Salamov A.A."/>
            <person name="Wisecaver J.H."/>
            <person name="Long T.M."/>
            <person name="Calvey C.H."/>
            <person name="Aerts A.L."/>
            <person name="Barry K.W."/>
            <person name="Choi C."/>
            <person name="Clum A."/>
            <person name="Coughlan A.Y."/>
            <person name="Deshpande S."/>
            <person name="Douglass A.P."/>
            <person name="Hanson S.J."/>
            <person name="Klenk H.-P."/>
            <person name="LaButti K.M."/>
            <person name="Lapidus A."/>
            <person name="Lindquist E.A."/>
            <person name="Lipzen A.M."/>
            <person name="Meier-Kolthoff J.P."/>
            <person name="Ohm R.A."/>
            <person name="Otillar R.P."/>
            <person name="Pangilinan J.L."/>
            <person name="Peng Y."/>
            <person name="Rokas A."/>
            <person name="Rosa C.A."/>
            <person name="Scheuner C."/>
            <person name="Sibirny A.A."/>
            <person name="Slot J.C."/>
            <person name="Stielow J.B."/>
            <person name="Sun H."/>
            <person name="Kurtzman C.P."/>
            <person name="Blackwell M."/>
            <person name="Grigoriev I.V."/>
            <person name="Jeffries T.W."/>
        </authorList>
    </citation>
    <scope>NUCLEOTIDE SEQUENCE [LARGE SCALE GENOMIC DNA]</scope>
    <source>
        <strain evidence="2">NRRL Y-1626</strain>
    </source>
</reference>